<evidence type="ECO:0000259" key="8">
    <source>
        <dbReference type="PROSITE" id="PS51156"/>
    </source>
</evidence>
<dbReference type="SUPFAM" id="SSF46689">
    <property type="entry name" value="Homeodomain-like"/>
    <property type="match status" value="1"/>
</dbReference>
<evidence type="ECO:0000256" key="4">
    <source>
        <dbReference type="ARBA" id="ARBA00023015"/>
    </source>
</evidence>
<gene>
    <name evidence="10" type="ORF">Anapl_18250</name>
</gene>
<keyword evidence="11" id="KW-1185">Reference proteome</keyword>
<accession>R0L0C8</accession>
<dbReference type="GO" id="GO:0003714">
    <property type="term" value="F:transcription corepressor activity"/>
    <property type="evidence" value="ECO:0007669"/>
    <property type="project" value="TreeGrafter"/>
</dbReference>
<feature type="domain" description="SANT" evidence="9">
    <location>
        <begin position="140"/>
        <end position="191"/>
    </location>
</feature>
<dbReference type="SMART" id="SM01189">
    <property type="entry name" value="ELM2"/>
    <property type="match status" value="1"/>
</dbReference>
<dbReference type="InterPro" id="IPR009057">
    <property type="entry name" value="Homeodomain-like_sf"/>
</dbReference>
<sequence>RAGSGLYFSAVCSPSGHPRQLLSAVLDRMDRDFGLCLVADSAKISIEPHINVGSRFQAEIPALQERPRPGGEEAATLVWKPWGDIATNRETQDRVTALLNMACSSAMPGGGTNLELALHCLHEARGSVLVSHPLANYRYAGSDSWTPAERQQFKKAFCLHRKDFHLIQKKIQTKNVSQCVEYYYSWKKKLKFDHGRAHVVDKKPRRDKEEVEEAEEKVDELGLGARLLLL</sequence>
<dbReference type="PANTHER" id="PTHR16089:SF23">
    <property type="entry name" value="ZINC FINGER PROTEIN 541"/>
    <property type="match status" value="1"/>
</dbReference>
<feature type="non-terminal residue" evidence="10">
    <location>
        <position position="1"/>
    </location>
</feature>
<dbReference type="PANTHER" id="PTHR16089">
    <property type="entry name" value="REST COREPRESSOR COREST PROTEIN-RELATED"/>
    <property type="match status" value="1"/>
</dbReference>
<dbReference type="GO" id="GO:0000118">
    <property type="term" value="C:histone deacetylase complex"/>
    <property type="evidence" value="ECO:0007669"/>
    <property type="project" value="TreeGrafter"/>
</dbReference>
<dbReference type="Pfam" id="PF00249">
    <property type="entry name" value="Myb_DNA-binding"/>
    <property type="match status" value="1"/>
</dbReference>
<dbReference type="AlphaFoldDB" id="R0L0C8"/>
<feature type="domain" description="ELM2" evidence="8">
    <location>
        <begin position="48"/>
        <end position="139"/>
    </location>
</feature>
<keyword evidence="7" id="KW-0539">Nucleus</keyword>
<dbReference type="GO" id="GO:0006357">
    <property type="term" value="P:regulation of transcription by RNA polymerase II"/>
    <property type="evidence" value="ECO:0007669"/>
    <property type="project" value="TreeGrafter"/>
</dbReference>
<evidence type="ECO:0000259" key="9">
    <source>
        <dbReference type="PROSITE" id="PS51293"/>
    </source>
</evidence>
<keyword evidence="5" id="KW-0238">DNA-binding</keyword>
<dbReference type="FunFam" id="1.10.10.60:FF:000086">
    <property type="entry name" value="transcriptional-regulating factor 1 isoform X1"/>
    <property type="match status" value="1"/>
</dbReference>
<dbReference type="Gene3D" id="1.10.10.60">
    <property type="entry name" value="Homeodomain-like"/>
    <property type="match status" value="1"/>
</dbReference>
<dbReference type="InterPro" id="IPR017884">
    <property type="entry name" value="SANT_dom"/>
</dbReference>
<proteinExistence type="predicted"/>
<evidence type="ECO:0000256" key="2">
    <source>
        <dbReference type="ARBA" id="ARBA00022553"/>
    </source>
</evidence>
<dbReference type="GO" id="GO:0005667">
    <property type="term" value="C:transcription regulator complex"/>
    <property type="evidence" value="ECO:0007669"/>
    <property type="project" value="TreeGrafter"/>
</dbReference>
<dbReference type="InterPro" id="IPR000949">
    <property type="entry name" value="ELM2_dom"/>
</dbReference>
<dbReference type="Proteomes" id="UP000296049">
    <property type="component" value="Unassembled WGS sequence"/>
</dbReference>
<keyword evidence="2" id="KW-0597">Phosphoprotein</keyword>
<comment type="subcellular location">
    <subcellularLocation>
        <location evidence="1">Nucleus</location>
    </subcellularLocation>
</comment>
<dbReference type="InterPro" id="IPR001005">
    <property type="entry name" value="SANT/Myb"/>
</dbReference>
<protein>
    <submittedName>
        <fullName evidence="10">Zinc finger protein 541</fullName>
    </submittedName>
</protein>
<name>R0L0C8_ANAPL</name>
<dbReference type="GO" id="GO:0003677">
    <property type="term" value="F:DNA binding"/>
    <property type="evidence" value="ECO:0007669"/>
    <property type="project" value="UniProtKB-KW"/>
</dbReference>
<evidence type="ECO:0000313" key="11">
    <source>
        <dbReference type="Proteomes" id="UP000296049"/>
    </source>
</evidence>
<keyword evidence="3" id="KW-0007">Acetylation</keyword>
<dbReference type="InterPro" id="IPR051066">
    <property type="entry name" value="Trans_reg/Corepressor"/>
</dbReference>
<keyword evidence="6" id="KW-0804">Transcription</keyword>
<keyword evidence="4" id="KW-0805">Transcription regulation</keyword>
<evidence type="ECO:0000256" key="7">
    <source>
        <dbReference type="ARBA" id="ARBA00023242"/>
    </source>
</evidence>
<dbReference type="PROSITE" id="PS51293">
    <property type="entry name" value="SANT"/>
    <property type="match status" value="1"/>
</dbReference>
<organism evidence="10 11">
    <name type="scientific">Anas platyrhynchos</name>
    <name type="common">Mallard</name>
    <name type="synonym">Anas boschas</name>
    <dbReference type="NCBI Taxonomy" id="8839"/>
    <lineage>
        <taxon>Eukaryota</taxon>
        <taxon>Metazoa</taxon>
        <taxon>Chordata</taxon>
        <taxon>Craniata</taxon>
        <taxon>Vertebrata</taxon>
        <taxon>Euteleostomi</taxon>
        <taxon>Archelosauria</taxon>
        <taxon>Archosauria</taxon>
        <taxon>Dinosauria</taxon>
        <taxon>Saurischia</taxon>
        <taxon>Theropoda</taxon>
        <taxon>Coelurosauria</taxon>
        <taxon>Aves</taxon>
        <taxon>Neognathae</taxon>
        <taxon>Galloanserae</taxon>
        <taxon>Anseriformes</taxon>
        <taxon>Anatidae</taxon>
        <taxon>Anatinae</taxon>
        <taxon>Anas</taxon>
    </lineage>
</organism>
<dbReference type="SMART" id="SM00717">
    <property type="entry name" value="SANT"/>
    <property type="match status" value="1"/>
</dbReference>
<reference evidence="11" key="1">
    <citation type="journal article" date="2013" name="Nat. Genet.">
        <title>The duck genome and transcriptome provide insight into an avian influenza virus reservoir species.</title>
        <authorList>
            <person name="Huang Y."/>
            <person name="Li Y."/>
            <person name="Burt D.W."/>
            <person name="Chen H."/>
            <person name="Zhang Y."/>
            <person name="Qian W."/>
            <person name="Kim H."/>
            <person name="Gan S."/>
            <person name="Zhao Y."/>
            <person name="Li J."/>
            <person name="Yi K."/>
            <person name="Feng H."/>
            <person name="Zhu P."/>
            <person name="Li B."/>
            <person name="Liu Q."/>
            <person name="Fairley S."/>
            <person name="Magor K.E."/>
            <person name="Du Z."/>
            <person name="Hu X."/>
            <person name="Goodman L."/>
            <person name="Tafer H."/>
            <person name="Vignal A."/>
            <person name="Lee T."/>
            <person name="Kim K.W."/>
            <person name="Sheng Z."/>
            <person name="An Y."/>
            <person name="Searle S."/>
            <person name="Herrero J."/>
            <person name="Groenen M.A."/>
            <person name="Crooijmans R.P."/>
            <person name="Faraut T."/>
            <person name="Cai Q."/>
            <person name="Webster R.G."/>
            <person name="Aldridge J.R."/>
            <person name="Warren W.C."/>
            <person name="Bartschat S."/>
            <person name="Kehr S."/>
            <person name="Marz M."/>
            <person name="Stadler P.F."/>
            <person name="Smith J."/>
            <person name="Kraus R.H."/>
            <person name="Zhao Y."/>
            <person name="Ren L."/>
            <person name="Fei J."/>
            <person name="Morisson M."/>
            <person name="Kaiser P."/>
            <person name="Griffin D.K."/>
            <person name="Rao M."/>
            <person name="Pitel F."/>
            <person name="Wang J."/>
            <person name="Li N."/>
        </authorList>
    </citation>
    <scope>NUCLEOTIDE SEQUENCE [LARGE SCALE GENOMIC DNA]</scope>
</reference>
<evidence type="ECO:0000256" key="3">
    <source>
        <dbReference type="ARBA" id="ARBA00022990"/>
    </source>
</evidence>
<feature type="non-terminal residue" evidence="10">
    <location>
        <position position="230"/>
    </location>
</feature>
<evidence type="ECO:0000256" key="6">
    <source>
        <dbReference type="ARBA" id="ARBA00023163"/>
    </source>
</evidence>
<dbReference type="PROSITE" id="PS51156">
    <property type="entry name" value="ELM2"/>
    <property type="match status" value="1"/>
</dbReference>
<dbReference type="EMBL" id="KB744552">
    <property type="protein sequence ID" value="EOA94864.1"/>
    <property type="molecule type" value="Genomic_DNA"/>
</dbReference>
<evidence type="ECO:0000256" key="1">
    <source>
        <dbReference type="ARBA" id="ARBA00004123"/>
    </source>
</evidence>
<dbReference type="Pfam" id="PF01448">
    <property type="entry name" value="ELM2"/>
    <property type="match status" value="1"/>
</dbReference>
<evidence type="ECO:0000313" key="10">
    <source>
        <dbReference type="EMBL" id="EOA94864.1"/>
    </source>
</evidence>
<evidence type="ECO:0000256" key="5">
    <source>
        <dbReference type="ARBA" id="ARBA00023125"/>
    </source>
</evidence>